<feature type="domain" description="Retrotransposon gag" evidence="2">
    <location>
        <begin position="59"/>
        <end position="145"/>
    </location>
</feature>
<sequence>MADQTLLTKARKARFDDLPNFSGHPSEDVERFLKCIKNITKANDESSNHEILEIVRGKLTQAAGLWFDNNEHTFKKWSDFEIQFRNRYASTTIIHQKFNKLKQRTQLPDESVSGYIDDVINLCREIDSSMSDSIIIQHLMSGINPEFRKEISRHESGMNSLNEFLKYAKIEQDLYDTFEKTRQLSFESQPPTFTINQAPRPRFTQNFKQSDAYQPVEHKSIKPSFNSSFNRSFHSSSIPSFIPSTYPVYIKLNINDQPVETIIDTGSAISIIHSTFLKTIPHQSFKYQVQQFRTANSTPLNIIGGIKLKINTKSITTYINAYVATNLITSMLLGNDWINTNHVHLFGDKNDLTIPDQHDNRITIPYVEPSSTNYSALLVNQVSLPPNSQTLVDITCRIHNANNLMFEPKLNHASKFIFIPNSLINIQNSKAKILLINTNNHPQILSKNTPIDYSNPPNSNITCQQCNEHFLSGNDLQKHLRTQCYSDQIRNQIIESTKHLENEKQRLAIQDILWRNKILFDPTPSIINISLQSAIKTGNHPPIYSKQYSCSSTDQDLKHQETQKIT</sequence>
<dbReference type="Proteomes" id="UP000663856">
    <property type="component" value="Unassembled WGS sequence"/>
</dbReference>
<gene>
    <name evidence="3" type="ORF">WKI299_LOCUS19027</name>
</gene>
<evidence type="ECO:0000313" key="4">
    <source>
        <dbReference type="Proteomes" id="UP000663856"/>
    </source>
</evidence>
<dbReference type="Gene3D" id="2.40.70.10">
    <property type="entry name" value="Acid Proteases"/>
    <property type="match status" value="1"/>
</dbReference>
<dbReference type="EMBL" id="CAJNRF010007868">
    <property type="protein sequence ID" value="CAF2095316.1"/>
    <property type="molecule type" value="Genomic_DNA"/>
</dbReference>
<dbReference type="Pfam" id="PF13975">
    <property type="entry name" value="gag-asp_proteas"/>
    <property type="match status" value="1"/>
</dbReference>
<dbReference type="PANTHER" id="PTHR33223:SF6">
    <property type="entry name" value="CCHC-TYPE DOMAIN-CONTAINING PROTEIN"/>
    <property type="match status" value="1"/>
</dbReference>
<evidence type="ECO:0000259" key="2">
    <source>
        <dbReference type="Pfam" id="PF03732"/>
    </source>
</evidence>
<evidence type="ECO:0000313" key="3">
    <source>
        <dbReference type="EMBL" id="CAF2095316.1"/>
    </source>
</evidence>
<accession>A0A816TH47</accession>
<dbReference type="InterPro" id="IPR005162">
    <property type="entry name" value="Retrotrans_gag_dom"/>
</dbReference>
<comment type="caution">
    <text evidence="3">The sequence shown here is derived from an EMBL/GenBank/DDBJ whole genome shotgun (WGS) entry which is preliminary data.</text>
</comment>
<organism evidence="3 4">
    <name type="scientific">Rotaria magnacalcarata</name>
    <dbReference type="NCBI Taxonomy" id="392030"/>
    <lineage>
        <taxon>Eukaryota</taxon>
        <taxon>Metazoa</taxon>
        <taxon>Spiralia</taxon>
        <taxon>Gnathifera</taxon>
        <taxon>Rotifera</taxon>
        <taxon>Eurotatoria</taxon>
        <taxon>Bdelloidea</taxon>
        <taxon>Philodinida</taxon>
        <taxon>Philodinidae</taxon>
        <taxon>Rotaria</taxon>
    </lineage>
</organism>
<dbReference type="InterPro" id="IPR021109">
    <property type="entry name" value="Peptidase_aspartic_dom_sf"/>
</dbReference>
<proteinExistence type="predicted"/>
<dbReference type="SUPFAM" id="SSF50630">
    <property type="entry name" value="Acid proteases"/>
    <property type="match status" value="1"/>
</dbReference>
<reference evidence="3" key="1">
    <citation type="submission" date="2021-02" db="EMBL/GenBank/DDBJ databases">
        <authorList>
            <person name="Nowell W R."/>
        </authorList>
    </citation>
    <scope>NUCLEOTIDE SEQUENCE</scope>
</reference>
<evidence type="ECO:0000256" key="1">
    <source>
        <dbReference type="SAM" id="MobiDB-lite"/>
    </source>
</evidence>
<dbReference type="Pfam" id="PF03732">
    <property type="entry name" value="Retrotrans_gag"/>
    <property type="match status" value="1"/>
</dbReference>
<dbReference type="AlphaFoldDB" id="A0A816TH47"/>
<dbReference type="PANTHER" id="PTHR33223">
    <property type="entry name" value="CCHC-TYPE DOMAIN-CONTAINING PROTEIN"/>
    <property type="match status" value="1"/>
</dbReference>
<protein>
    <recommendedName>
        <fullName evidence="2">Retrotransposon gag domain-containing protein</fullName>
    </recommendedName>
</protein>
<name>A0A816TH47_9BILA</name>
<dbReference type="CDD" id="cd00303">
    <property type="entry name" value="retropepsin_like"/>
    <property type="match status" value="1"/>
</dbReference>
<feature type="region of interest" description="Disordered" evidence="1">
    <location>
        <begin position="546"/>
        <end position="566"/>
    </location>
</feature>
<feature type="compositionally biased region" description="Basic and acidic residues" evidence="1">
    <location>
        <begin position="555"/>
        <end position="566"/>
    </location>
</feature>